<dbReference type="Gene3D" id="3.40.190.150">
    <property type="entry name" value="Bordetella uptake gene, domain 1"/>
    <property type="match status" value="1"/>
</dbReference>
<dbReference type="SUPFAM" id="SSF53850">
    <property type="entry name" value="Periplasmic binding protein-like II"/>
    <property type="match status" value="1"/>
</dbReference>
<organism evidence="3 4">
    <name type="scientific">Cupriavidus necator</name>
    <name type="common">Alcaligenes eutrophus</name>
    <name type="synonym">Ralstonia eutropha</name>
    <dbReference type="NCBI Taxonomy" id="106590"/>
    <lineage>
        <taxon>Bacteria</taxon>
        <taxon>Pseudomonadati</taxon>
        <taxon>Pseudomonadota</taxon>
        <taxon>Betaproteobacteria</taxon>
        <taxon>Burkholderiales</taxon>
        <taxon>Burkholderiaceae</taxon>
        <taxon>Cupriavidus</taxon>
    </lineage>
</organism>
<dbReference type="PIRSF" id="PIRSF017082">
    <property type="entry name" value="YflP"/>
    <property type="match status" value="1"/>
</dbReference>
<feature type="chain" id="PRO_5016728600" evidence="2">
    <location>
        <begin position="33"/>
        <end position="332"/>
    </location>
</feature>
<comment type="caution">
    <text evidence="3">The sequence shown here is derived from an EMBL/GenBank/DDBJ whole genome shotgun (WGS) entry which is preliminary data.</text>
</comment>
<dbReference type="Pfam" id="PF03401">
    <property type="entry name" value="TctC"/>
    <property type="match status" value="1"/>
</dbReference>
<protein>
    <submittedName>
        <fullName evidence="3">Tripartite tricarboxylate transporter substrate binding protein</fullName>
    </submittedName>
</protein>
<keyword evidence="2" id="KW-0732">Signal</keyword>
<evidence type="ECO:0000313" key="4">
    <source>
        <dbReference type="Proteomes" id="UP000253501"/>
    </source>
</evidence>
<dbReference type="InterPro" id="IPR005064">
    <property type="entry name" value="BUG"/>
</dbReference>
<comment type="similarity">
    <text evidence="1">Belongs to the UPF0065 (bug) family.</text>
</comment>
<name>A0A367PG13_CUPNE</name>
<gene>
    <name evidence="3" type="ORF">DDK22_19465</name>
</gene>
<proteinExistence type="inferred from homology"/>
<evidence type="ECO:0000256" key="2">
    <source>
        <dbReference type="SAM" id="SignalP"/>
    </source>
</evidence>
<dbReference type="Proteomes" id="UP000253501">
    <property type="component" value="Unassembled WGS sequence"/>
</dbReference>
<dbReference type="EMBL" id="QDHA01000044">
    <property type="protein sequence ID" value="RCJ06831.1"/>
    <property type="molecule type" value="Genomic_DNA"/>
</dbReference>
<sequence>MLQNFRFSSWRRTFACALVGLSSLLGVTNSIASDFPSRPIKIVVAFGPGGMNDLTARELARRVQSKLGQPVVIENKPGAGQIAAMQAVAGSPADGYTLLFGSVTGFSLTPHLFKNIPVNPSKFIPVVPISVTPTVLVTMPDFPANSLTDLVKYAKGRSTGLNYASTGVGASAHIAMAVYAKATGINANHIPYKGDITALTAVRSREVDVAALSLFAALPRIKSGELKAIGIFQDLPARSLPKVQIPSQAGVPDASIPSWIGLFAPPNTPTDVVHKLETATRAVISLPEFQQFLTERGSEPLDMDNKGFSEYISRISTRAGKAIRNLNLQPNE</sequence>
<reference evidence="3 4" key="1">
    <citation type="submission" date="2018-04" db="EMBL/GenBank/DDBJ databases">
        <title>Cupriavidus necator CR12 genome sequencing and assembly.</title>
        <authorList>
            <person name="Ben Fekih I."/>
            <person name="Mazhar H.S."/>
            <person name="Bello S.K."/>
            <person name="Rensing C."/>
        </authorList>
    </citation>
    <scope>NUCLEOTIDE SEQUENCE [LARGE SCALE GENOMIC DNA]</scope>
    <source>
        <strain evidence="3 4">CR12</strain>
    </source>
</reference>
<evidence type="ECO:0000313" key="3">
    <source>
        <dbReference type="EMBL" id="RCJ06831.1"/>
    </source>
</evidence>
<dbReference type="PANTHER" id="PTHR42928:SF5">
    <property type="entry name" value="BLR1237 PROTEIN"/>
    <property type="match status" value="1"/>
</dbReference>
<dbReference type="AlphaFoldDB" id="A0A367PG13"/>
<feature type="signal peptide" evidence="2">
    <location>
        <begin position="1"/>
        <end position="32"/>
    </location>
</feature>
<dbReference type="CDD" id="cd07012">
    <property type="entry name" value="PBP2_Bug_TTT"/>
    <property type="match status" value="1"/>
</dbReference>
<dbReference type="InterPro" id="IPR042100">
    <property type="entry name" value="Bug_dom1"/>
</dbReference>
<evidence type="ECO:0000256" key="1">
    <source>
        <dbReference type="ARBA" id="ARBA00006987"/>
    </source>
</evidence>
<accession>A0A367PG13</accession>
<dbReference type="Gene3D" id="3.40.190.10">
    <property type="entry name" value="Periplasmic binding protein-like II"/>
    <property type="match status" value="1"/>
</dbReference>
<dbReference type="RefSeq" id="WP_114133352.1">
    <property type="nucleotide sequence ID" value="NZ_CP068435.1"/>
</dbReference>
<dbReference type="PANTHER" id="PTHR42928">
    <property type="entry name" value="TRICARBOXYLATE-BINDING PROTEIN"/>
    <property type="match status" value="1"/>
</dbReference>